<evidence type="ECO:0000259" key="11">
    <source>
        <dbReference type="PROSITE" id="PS51485"/>
    </source>
</evidence>
<dbReference type="InterPro" id="IPR008972">
    <property type="entry name" value="Cupredoxin"/>
</dbReference>
<keyword evidence="2" id="KW-0336">GPI-anchor</keyword>
<dbReference type="GO" id="GO:0098552">
    <property type="term" value="C:side of membrane"/>
    <property type="evidence" value="ECO:0007669"/>
    <property type="project" value="UniProtKB-KW"/>
</dbReference>
<gene>
    <name evidence="12" type="ORF">LUZ63_015215</name>
</gene>
<evidence type="ECO:0000256" key="8">
    <source>
        <dbReference type="ARBA" id="ARBA00035011"/>
    </source>
</evidence>
<dbReference type="FunFam" id="2.60.40.420:FF:000010">
    <property type="entry name" value="Early nodulin-like protein 1"/>
    <property type="match status" value="1"/>
</dbReference>
<comment type="caution">
    <text evidence="12">The sequence shown here is derived from an EMBL/GenBank/DDBJ whole genome shotgun (WGS) entry which is preliminary data.</text>
</comment>
<evidence type="ECO:0000256" key="1">
    <source>
        <dbReference type="ARBA" id="ARBA00004589"/>
    </source>
</evidence>
<name>A0A9Q0CBY5_9POAL</name>
<comment type="subcellular location">
    <subcellularLocation>
        <location evidence="9">Endomembrane system</location>
        <topology evidence="9">Lipid-anchor</topology>
    </subcellularLocation>
    <subcellularLocation>
        <location evidence="1">Membrane</location>
        <topology evidence="1">Lipid-anchor</topology>
        <topology evidence="1">GPI-anchor</topology>
    </subcellularLocation>
</comment>
<dbReference type="GO" id="GO:0012505">
    <property type="term" value="C:endomembrane system"/>
    <property type="evidence" value="ECO:0007669"/>
    <property type="project" value="UniProtKB-SubCell"/>
</dbReference>
<evidence type="ECO:0000256" key="4">
    <source>
        <dbReference type="ARBA" id="ARBA00023136"/>
    </source>
</evidence>
<sequence>MAKSCVLVIIVFATIMFSTFSVLSAFQYKVGDADGWHQPDDNNREMYETWAGNINFHINDSLLFVYKNDSAIEVSKPDYYHCNETSGSVAPKDGSTLFTLDKPGFYYFISGNLDHCNRGQRLMIEVPDPASKSKTNAANSVLSVLGFGMWCVHLMLLLI</sequence>
<keyword evidence="13" id="KW-1185">Reference proteome</keyword>
<accession>A0A9Q0CBY5</accession>
<evidence type="ECO:0000256" key="9">
    <source>
        <dbReference type="ARBA" id="ARBA00037868"/>
    </source>
</evidence>
<keyword evidence="10" id="KW-1133">Transmembrane helix</keyword>
<protein>
    <recommendedName>
        <fullName evidence="11">Phytocyanin domain-containing protein</fullName>
    </recommendedName>
</protein>
<dbReference type="PANTHER" id="PTHR33021:SF234">
    <property type="entry name" value="EARLY NODULIN-LIKE PROTEIN 7"/>
    <property type="match status" value="1"/>
</dbReference>
<feature type="domain" description="Phytocyanin" evidence="11">
    <location>
        <begin position="26"/>
        <end position="128"/>
    </location>
</feature>
<dbReference type="AlphaFoldDB" id="A0A9Q0CBY5"/>
<reference evidence="12" key="1">
    <citation type="journal article" date="2022" name="Cell">
        <title>Repeat-based holocentromeres influence genome architecture and karyotype evolution.</title>
        <authorList>
            <person name="Hofstatter P.G."/>
            <person name="Thangavel G."/>
            <person name="Lux T."/>
            <person name="Neumann P."/>
            <person name="Vondrak T."/>
            <person name="Novak P."/>
            <person name="Zhang M."/>
            <person name="Costa L."/>
            <person name="Castellani M."/>
            <person name="Scott A."/>
            <person name="Toegelov H."/>
            <person name="Fuchs J."/>
            <person name="Mata-Sucre Y."/>
            <person name="Dias Y."/>
            <person name="Vanzela A.L.L."/>
            <person name="Huettel B."/>
            <person name="Almeida C.C.S."/>
            <person name="Simkova H."/>
            <person name="Souza G."/>
            <person name="Pedrosa-Harand A."/>
            <person name="Macas J."/>
            <person name="Mayer K.F.X."/>
            <person name="Houben A."/>
            <person name="Marques A."/>
        </authorList>
    </citation>
    <scope>NUCLEOTIDE SEQUENCE</scope>
    <source>
        <strain evidence="12">RhyBre1mFocal</strain>
    </source>
</reference>
<dbReference type="Proteomes" id="UP001151287">
    <property type="component" value="Unassembled WGS sequence"/>
</dbReference>
<comment type="similarity">
    <text evidence="8">Belongs to the early nodulin-like (ENODL) family.</text>
</comment>
<dbReference type="Gene3D" id="2.60.40.420">
    <property type="entry name" value="Cupredoxins - blue copper proteins"/>
    <property type="match status" value="1"/>
</dbReference>
<dbReference type="GO" id="GO:0005886">
    <property type="term" value="C:plasma membrane"/>
    <property type="evidence" value="ECO:0007669"/>
    <property type="project" value="TreeGrafter"/>
</dbReference>
<dbReference type="EMBL" id="JAMQYH010000004">
    <property type="protein sequence ID" value="KAJ1691060.1"/>
    <property type="molecule type" value="Genomic_DNA"/>
</dbReference>
<dbReference type="SUPFAM" id="SSF49503">
    <property type="entry name" value="Cupredoxins"/>
    <property type="match status" value="1"/>
</dbReference>
<evidence type="ECO:0000256" key="10">
    <source>
        <dbReference type="SAM" id="Phobius"/>
    </source>
</evidence>
<dbReference type="InterPro" id="IPR003245">
    <property type="entry name" value="Phytocyanin_dom"/>
</dbReference>
<dbReference type="InterPro" id="IPR039391">
    <property type="entry name" value="Phytocyanin-like"/>
</dbReference>
<evidence type="ECO:0000313" key="13">
    <source>
        <dbReference type="Proteomes" id="UP001151287"/>
    </source>
</evidence>
<keyword evidence="3" id="KW-0732">Signal</keyword>
<organism evidence="12 13">
    <name type="scientific">Rhynchospora breviuscula</name>
    <dbReference type="NCBI Taxonomy" id="2022672"/>
    <lineage>
        <taxon>Eukaryota</taxon>
        <taxon>Viridiplantae</taxon>
        <taxon>Streptophyta</taxon>
        <taxon>Embryophyta</taxon>
        <taxon>Tracheophyta</taxon>
        <taxon>Spermatophyta</taxon>
        <taxon>Magnoliopsida</taxon>
        <taxon>Liliopsida</taxon>
        <taxon>Poales</taxon>
        <taxon>Cyperaceae</taxon>
        <taxon>Cyperoideae</taxon>
        <taxon>Rhynchosporeae</taxon>
        <taxon>Rhynchospora</taxon>
    </lineage>
</organism>
<evidence type="ECO:0000256" key="2">
    <source>
        <dbReference type="ARBA" id="ARBA00022622"/>
    </source>
</evidence>
<dbReference type="OrthoDB" id="1933543at2759"/>
<dbReference type="Pfam" id="PF02298">
    <property type="entry name" value="Cu_bind_like"/>
    <property type="match status" value="1"/>
</dbReference>
<evidence type="ECO:0000256" key="3">
    <source>
        <dbReference type="ARBA" id="ARBA00022729"/>
    </source>
</evidence>
<dbReference type="GO" id="GO:0009055">
    <property type="term" value="F:electron transfer activity"/>
    <property type="evidence" value="ECO:0007669"/>
    <property type="project" value="InterPro"/>
</dbReference>
<evidence type="ECO:0000256" key="6">
    <source>
        <dbReference type="ARBA" id="ARBA00023180"/>
    </source>
</evidence>
<keyword evidence="4 10" id="KW-0472">Membrane</keyword>
<keyword evidence="6" id="KW-0325">Glycoprotein</keyword>
<keyword evidence="7" id="KW-0449">Lipoprotein</keyword>
<evidence type="ECO:0000256" key="7">
    <source>
        <dbReference type="ARBA" id="ARBA00023288"/>
    </source>
</evidence>
<evidence type="ECO:0000313" key="12">
    <source>
        <dbReference type="EMBL" id="KAJ1691060.1"/>
    </source>
</evidence>
<dbReference type="PROSITE" id="PS51485">
    <property type="entry name" value="PHYTOCYANIN"/>
    <property type="match status" value="1"/>
</dbReference>
<proteinExistence type="inferred from homology"/>
<dbReference type="PANTHER" id="PTHR33021">
    <property type="entry name" value="BLUE COPPER PROTEIN"/>
    <property type="match status" value="1"/>
</dbReference>
<keyword evidence="5" id="KW-1015">Disulfide bond</keyword>
<feature type="transmembrane region" description="Helical" evidence="10">
    <location>
        <begin position="137"/>
        <end position="158"/>
    </location>
</feature>
<evidence type="ECO:0000256" key="5">
    <source>
        <dbReference type="ARBA" id="ARBA00023157"/>
    </source>
</evidence>
<keyword evidence="10" id="KW-0812">Transmembrane</keyword>